<keyword evidence="2" id="KW-1185">Reference proteome</keyword>
<comment type="caution">
    <text evidence="1">The sequence shown here is derived from an EMBL/GenBank/DDBJ whole genome shotgun (WGS) entry which is preliminary data.</text>
</comment>
<dbReference type="OrthoDB" id="10422449at2759"/>
<accession>A0A443Q3X0</accession>
<sequence length="62" mass="6959">MAAYRKSIHKSLLTIAGMAVLVGRWHSTQDPRMKPHRASLHYVERTIIGLDTPIAKGTYSEP</sequence>
<reference evidence="1 2" key="1">
    <citation type="journal article" date="2019" name="Nat. Plants">
        <title>Stout camphor tree genome fills gaps in understanding of flowering plant genome evolution.</title>
        <authorList>
            <person name="Chaw S.M."/>
            <person name="Liu Y.C."/>
            <person name="Wu Y.W."/>
            <person name="Wang H.Y."/>
            <person name="Lin C.I."/>
            <person name="Wu C.S."/>
            <person name="Ke H.M."/>
            <person name="Chang L.Y."/>
            <person name="Hsu C.Y."/>
            <person name="Yang H.T."/>
            <person name="Sudianto E."/>
            <person name="Hsu M.H."/>
            <person name="Wu K.P."/>
            <person name="Wang L.N."/>
            <person name="Leebens-Mack J.H."/>
            <person name="Tsai I.J."/>
        </authorList>
    </citation>
    <scope>NUCLEOTIDE SEQUENCE [LARGE SCALE GENOMIC DNA]</scope>
    <source>
        <strain evidence="2">cv. Chaw 1501</strain>
        <tissue evidence="1">Young leaves</tissue>
    </source>
</reference>
<evidence type="ECO:0000313" key="2">
    <source>
        <dbReference type="Proteomes" id="UP000283530"/>
    </source>
</evidence>
<gene>
    <name evidence="1" type="ORF">CKAN_02717800</name>
</gene>
<dbReference type="EMBL" id="QPKB01000024">
    <property type="protein sequence ID" value="RWR97725.1"/>
    <property type="molecule type" value="Genomic_DNA"/>
</dbReference>
<dbReference type="Proteomes" id="UP000283530">
    <property type="component" value="Unassembled WGS sequence"/>
</dbReference>
<protein>
    <submittedName>
        <fullName evidence="1">Uncharacterized protein</fullName>
    </submittedName>
</protein>
<name>A0A443Q3X0_9MAGN</name>
<proteinExistence type="predicted"/>
<organism evidence="1 2">
    <name type="scientific">Cinnamomum micranthum f. kanehirae</name>
    <dbReference type="NCBI Taxonomy" id="337451"/>
    <lineage>
        <taxon>Eukaryota</taxon>
        <taxon>Viridiplantae</taxon>
        <taxon>Streptophyta</taxon>
        <taxon>Embryophyta</taxon>
        <taxon>Tracheophyta</taxon>
        <taxon>Spermatophyta</taxon>
        <taxon>Magnoliopsida</taxon>
        <taxon>Magnoliidae</taxon>
        <taxon>Laurales</taxon>
        <taxon>Lauraceae</taxon>
        <taxon>Cinnamomum</taxon>
    </lineage>
</organism>
<evidence type="ECO:0000313" key="1">
    <source>
        <dbReference type="EMBL" id="RWR97725.1"/>
    </source>
</evidence>
<dbReference type="AlphaFoldDB" id="A0A443Q3X0"/>